<comment type="caution">
    <text evidence="2">The sequence shown here is derived from an EMBL/GenBank/DDBJ whole genome shotgun (WGS) entry which is preliminary data.</text>
</comment>
<dbReference type="InterPro" id="IPR021966">
    <property type="entry name" value="SF3a60_bindingd"/>
</dbReference>
<feature type="domain" description="Splicing factor SF3a60 binding" evidence="1">
    <location>
        <begin position="60"/>
        <end position="81"/>
    </location>
</feature>
<dbReference type="Pfam" id="PF12108">
    <property type="entry name" value="SF3a60_bindingd"/>
    <property type="match status" value="1"/>
</dbReference>
<evidence type="ECO:0000313" key="3">
    <source>
        <dbReference type="Proteomes" id="UP001189429"/>
    </source>
</evidence>
<protein>
    <recommendedName>
        <fullName evidence="1">Splicing factor SF3a60 binding domain-containing protein</fullName>
    </recommendedName>
</protein>
<dbReference type="Proteomes" id="UP001189429">
    <property type="component" value="Unassembled WGS sequence"/>
</dbReference>
<accession>A0ABN9WJ88</accession>
<feature type="non-terminal residue" evidence="2">
    <location>
        <position position="1"/>
    </location>
</feature>
<proteinExistence type="predicted"/>
<organism evidence="2 3">
    <name type="scientific">Prorocentrum cordatum</name>
    <dbReference type="NCBI Taxonomy" id="2364126"/>
    <lineage>
        <taxon>Eukaryota</taxon>
        <taxon>Sar</taxon>
        <taxon>Alveolata</taxon>
        <taxon>Dinophyceae</taxon>
        <taxon>Prorocentrales</taxon>
        <taxon>Prorocentraceae</taxon>
        <taxon>Prorocentrum</taxon>
    </lineage>
</organism>
<gene>
    <name evidence="2" type="ORF">PCOR1329_LOCUS67881</name>
</gene>
<sequence>VLMEKGKNSRAPVSCEHALKHLIETSQQKCRTAAEIYQDKDGMRTDDINALAGQRTDKKQGDVWTSFYDKIKEVKDYHRRFSINQGFPEMQNPEWFYQRAIESDPTDTLFSGEEELGKKDCVVRN</sequence>
<keyword evidence="3" id="KW-1185">Reference proteome</keyword>
<evidence type="ECO:0000313" key="2">
    <source>
        <dbReference type="EMBL" id="CAK0886567.1"/>
    </source>
</evidence>
<dbReference type="EMBL" id="CAUYUJ010018821">
    <property type="protein sequence ID" value="CAK0886567.1"/>
    <property type="molecule type" value="Genomic_DNA"/>
</dbReference>
<evidence type="ECO:0000259" key="1">
    <source>
        <dbReference type="Pfam" id="PF12108"/>
    </source>
</evidence>
<reference evidence="2" key="1">
    <citation type="submission" date="2023-10" db="EMBL/GenBank/DDBJ databases">
        <authorList>
            <person name="Chen Y."/>
            <person name="Shah S."/>
            <person name="Dougan E. K."/>
            <person name="Thang M."/>
            <person name="Chan C."/>
        </authorList>
    </citation>
    <scope>NUCLEOTIDE SEQUENCE [LARGE SCALE GENOMIC DNA]</scope>
</reference>
<name>A0ABN9WJ88_9DINO</name>